<evidence type="ECO:0000256" key="12">
    <source>
        <dbReference type="SAM" id="MobiDB-lite"/>
    </source>
</evidence>
<dbReference type="FunFam" id="3.30.1490.100:FF:000004">
    <property type="entry name" value="DNA polymerase IV"/>
    <property type="match status" value="1"/>
</dbReference>
<dbReference type="GO" id="GO:0003887">
    <property type="term" value="F:DNA-directed DNA polymerase activity"/>
    <property type="evidence" value="ECO:0007669"/>
    <property type="project" value="UniProtKB-KW"/>
</dbReference>
<evidence type="ECO:0000313" key="14">
    <source>
        <dbReference type="Proteomes" id="UP000515154"/>
    </source>
</evidence>
<dbReference type="RefSeq" id="XP_029657455.1">
    <property type="nucleotide sequence ID" value="XM_029801595.2"/>
</dbReference>
<feature type="region of interest" description="Disordered" evidence="12">
    <location>
        <begin position="460"/>
        <end position="483"/>
    </location>
</feature>
<comment type="catalytic activity">
    <reaction evidence="11">
        <text>DNA(n) + a 2'-deoxyribonucleoside 5'-triphosphate = DNA(n+1) + diphosphate</text>
        <dbReference type="Rhea" id="RHEA:22508"/>
        <dbReference type="Rhea" id="RHEA-COMP:17339"/>
        <dbReference type="Rhea" id="RHEA-COMP:17340"/>
        <dbReference type="ChEBI" id="CHEBI:33019"/>
        <dbReference type="ChEBI" id="CHEBI:61560"/>
        <dbReference type="ChEBI" id="CHEBI:173112"/>
        <dbReference type="EC" id="2.7.7.7"/>
    </reaction>
</comment>
<dbReference type="SUPFAM" id="SSF100879">
    <property type="entry name" value="Lesion bypass DNA polymerase (Y-family), little finger domain"/>
    <property type="match status" value="1"/>
</dbReference>
<dbReference type="Gene3D" id="3.30.70.270">
    <property type="match status" value="1"/>
</dbReference>
<dbReference type="CDD" id="cd03586">
    <property type="entry name" value="PolY_Pol_IV_kappa"/>
    <property type="match status" value="1"/>
</dbReference>
<dbReference type="PROSITE" id="PS50173">
    <property type="entry name" value="UMUC"/>
    <property type="match status" value="1"/>
</dbReference>
<evidence type="ECO:0000313" key="15">
    <source>
        <dbReference type="RefSeq" id="XP_029657455.1"/>
    </source>
</evidence>
<dbReference type="Pfam" id="PF00817">
    <property type="entry name" value="IMS"/>
    <property type="match status" value="1"/>
</dbReference>
<dbReference type="PANTHER" id="PTHR11076:SF33">
    <property type="entry name" value="DNA POLYMERASE KAPPA"/>
    <property type="match status" value="1"/>
</dbReference>
<dbReference type="Pfam" id="PF11799">
    <property type="entry name" value="IMS_C"/>
    <property type="match status" value="1"/>
</dbReference>
<dbReference type="PANTHER" id="PTHR11076">
    <property type="entry name" value="DNA REPAIR POLYMERASE UMUC / TRANSFERASE FAMILY MEMBER"/>
    <property type="match status" value="1"/>
</dbReference>
<keyword evidence="7" id="KW-0227">DNA damage</keyword>
<feature type="compositionally biased region" description="Basic residues" evidence="12">
    <location>
        <begin position="467"/>
        <end position="483"/>
    </location>
</feature>
<proteinExistence type="predicted"/>
<name>A0A6P7U567_9MOLL</name>
<evidence type="ECO:0000256" key="2">
    <source>
        <dbReference type="ARBA" id="ARBA00016178"/>
    </source>
</evidence>
<sequence>MIQKGTNSADLVIQKIKENADLSRTFLHIDLDSFFASVELLDRPDLADKPVGSTSMLATSNYIARRFGVRAGMAGFIGRRLCPDLVIIPSNHSKYTQISHRIRTIIATYDRDFHAGSLDEALLSLDSHLQARLQSTPQDRTFLEATLNAGGCSCHLPMNKLTSQSLHAQTMTLVDSTTCQICSLVIEGDRIWRTFGTGVEDVAQELRFRIKQHTRLTGSVGVAHNSMLAKICSEINKPNGQYILDKSSISSIGEFMAEMPVLKVPGIGKVTTVLLNAIGVWTCGDILSQRGLLTCLFKSVEYFLSAAIGLTKCRLNISQQKSISVERTFPSTGSLNYLVSKCGYLACILHEELIKEDFETRGLSIKLKTDKFKISTHSLLIHSYTQNLSVISTACIGLVKRQLSSSRFAGRSFRLLGIRAYRLRPATSQNYIDRFTVVGCVNTCCCACCGSAKRQNIKTQMQPPIKNQKKKSNKKQKRDKHTSKITDYFLKNKHFV</sequence>
<evidence type="ECO:0000256" key="1">
    <source>
        <dbReference type="ARBA" id="ARBA00012417"/>
    </source>
</evidence>
<dbReference type="InterPro" id="IPR017961">
    <property type="entry name" value="DNA_pol_Y-fam_little_finger"/>
</dbReference>
<evidence type="ECO:0000256" key="10">
    <source>
        <dbReference type="ARBA" id="ARBA00023204"/>
    </source>
</evidence>
<dbReference type="GO" id="GO:0005634">
    <property type="term" value="C:nucleus"/>
    <property type="evidence" value="ECO:0007669"/>
    <property type="project" value="TreeGrafter"/>
</dbReference>
<evidence type="ECO:0000256" key="4">
    <source>
        <dbReference type="ARBA" id="ARBA00022695"/>
    </source>
</evidence>
<dbReference type="GO" id="GO:0003684">
    <property type="term" value="F:damaged DNA binding"/>
    <property type="evidence" value="ECO:0007669"/>
    <property type="project" value="InterPro"/>
</dbReference>
<dbReference type="Gene3D" id="3.30.1490.100">
    <property type="entry name" value="DNA polymerase, Y-family, little finger domain"/>
    <property type="match status" value="1"/>
</dbReference>
<keyword evidence="9" id="KW-0239">DNA-directed DNA polymerase</keyword>
<dbReference type="KEGG" id="osn:115231612"/>
<gene>
    <name evidence="15" type="primary">LOC115231612</name>
</gene>
<protein>
    <recommendedName>
        <fullName evidence="2">DNA polymerase kappa</fullName>
        <ecNumber evidence="1">2.7.7.7</ecNumber>
    </recommendedName>
</protein>
<evidence type="ECO:0000256" key="8">
    <source>
        <dbReference type="ARBA" id="ARBA00022842"/>
    </source>
</evidence>
<evidence type="ECO:0000259" key="13">
    <source>
        <dbReference type="PROSITE" id="PS50173"/>
    </source>
</evidence>
<evidence type="ECO:0000256" key="5">
    <source>
        <dbReference type="ARBA" id="ARBA00022705"/>
    </source>
</evidence>
<dbReference type="AlphaFoldDB" id="A0A6P7U567"/>
<keyword evidence="8" id="KW-0460">Magnesium</keyword>
<dbReference type="GO" id="GO:0006281">
    <property type="term" value="P:DNA repair"/>
    <property type="evidence" value="ECO:0007669"/>
    <property type="project" value="UniProtKB-KW"/>
</dbReference>
<dbReference type="InterPro" id="IPR043128">
    <property type="entry name" value="Rev_trsase/Diguanyl_cyclase"/>
</dbReference>
<keyword evidence="14" id="KW-1185">Reference proteome</keyword>
<reference evidence="15" key="1">
    <citation type="submission" date="2025-08" db="UniProtKB">
        <authorList>
            <consortium name="RefSeq"/>
        </authorList>
    </citation>
    <scope>IDENTIFICATION</scope>
</reference>
<dbReference type="GO" id="GO:0006260">
    <property type="term" value="P:DNA replication"/>
    <property type="evidence" value="ECO:0007669"/>
    <property type="project" value="UniProtKB-KW"/>
</dbReference>
<dbReference type="Gene3D" id="1.10.150.810">
    <property type="match status" value="1"/>
</dbReference>
<evidence type="ECO:0000256" key="7">
    <source>
        <dbReference type="ARBA" id="ARBA00022763"/>
    </source>
</evidence>
<feature type="domain" description="UmuC" evidence="13">
    <location>
        <begin position="26"/>
        <end position="268"/>
    </location>
</feature>
<evidence type="ECO:0000256" key="3">
    <source>
        <dbReference type="ARBA" id="ARBA00022679"/>
    </source>
</evidence>
<evidence type="ECO:0000256" key="6">
    <source>
        <dbReference type="ARBA" id="ARBA00022723"/>
    </source>
</evidence>
<dbReference type="InterPro" id="IPR043502">
    <property type="entry name" value="DNA/RNA_pol_sf"/>
</dbReference>
<dbReference type="InterPro" id="IPR022880">
    <property type="entry name" value="DNApol_IV"/>
</dbReference>
<dbReference type="InterPro" id="IPR036775">
    <property type="entry name" value="DNA_pol_Y-fam_lit_finger_sf"/>
</dbReference>
<keyword evidence="6" id="KW-0479">Metal-binding</keyword>
<evidence type="ECO:0000256" key="9">
    <source>
        <dbReference type="ARBA" id="ARBA00022932"/>
    </source>
</evidence>
<evidence type="ECO:0000256" key="11">
    <source>
        <dbReference type="ARBA" id="ARBA00049244"/>
    </source>
</evidence>
<keyword evidence="4" id="KW-0548">Nucleotidyltransferase</keyword>
<keyword evidence="10" id="KW-0234">DNA repair</keyword>
<dbReference type="GO" id="GO:0046872">
    <property type="term" value="F:metal ion binding"/>
    <property type="evidence" value="ECO:0007669"/>
    <property type="project" value="UniProtKB-KW"/>
</dbReference>
<dbReference type="SUPFAM" id="SSF56672">
    <property type="entry name" value="DNA/RNA polymerases"/>
    <property type="match status" value="1"/>
</dbReference>
<accession>A0A6P7U567</accession>
<dbReference type="Proteomes" id="UP000515154">
    <property type="component" value="Unplaced"/>
</dbReference>
<dbReference type="InterPro" id="IPR050116">
    <property type="entry name" value="DNA_polymerase-Y"/>
</dbReference>
<keyword evidence="3" id="KW-0808">Transferase</keyword>
<keyword evidence="5" id="KW-0235">DNA replication</keyword>
<dbReference type="EC" id="2.7.7.7" evidence="1"/>
<organism evidence="14 15">
    <name type="scientific">Octopus sinensis</name>
    <name type="common">East Asian common octopus</name>
    <dbReference type="NCBI Taxonomy" id="2607531"/>
    <lineage>
        <taxon>Eukaryota</taxon>
        <taxon>Metazoa</taxon>
        <taxon>Spiralia</taxon>
        <taxon>Lophotrochozoa</taxon>
        <taxon>Mollusca</taxon>
        <taxon>Cephalopoda</taxon>
        <taxon>Coleoidea</taxon>
        <taxon>Octopodiformes</taxon>
        <taxon>Octopoda</taxon>
        <taxon>Incirrata</taxon>
        <taxon>Octopodidae</taxon>
        <taxon>Octopus</taxon>
    </lineage>
</organism>
<dbReference type="Gene3D" id="3.40.1170.60">
    <property type="match status" value="1"/>
</dbReference>
<dbReference type="InterPro" id="IPR001126">
    <property type="entry name" value="UmuC"/>
</dbReference>
<dbReference type="GO" id="GO:0042276">
    <property type="term" value="P:error-prone translesion synthesis"/>
    <property type="evidence" value="ECO:0007669"/>
    <property type="project" value="TreeGrafter"/>
</dbReference>